<organism evidence="3 4">
    <name type="scientific">Carboxydothermus pertinax</name>
    <dbReference type="NCBI Taxonomy" id="870242"/>
    <lineage>
        <taxon>Bacteria</taxon>
        <taxon>Bacillati</taxon>
        <taxon>Bacillota</taxon>
        <taxon>Clostridia</taxon>
        <taxon>Thermoanaerobacterales</taxon>
        <taxon>Thermoanaerobacteraceae</taxon>
        <taxon>Carboxydothermus</taxon>
    </lineage>
</organism>
<sequence>MSKVDKIEVARNILYNAAKMNMNKENILKISQKIDRYKVEHFNKGGYLAKMPWGKGKISRFVTSILLMTGFIFSLLLYLLEGSNSSMWKIYLIFQFITTTVYLVFLQKLQRQVYLDALTGLNNRRYFYERLSRLKTKNSFSLLLIDIDDFKRINDTYGHAAGDLVLQQVAKTLQSVTRKNDLIARWGGDEFVIVLLEVNEQEAFKVACRLKNLVENSKILIGDSFDKVTISIGIASIKKGTSFNVEYFMKVADEALYKAKGKKNFITIGG</sequence>
<dbReference type="Proteomes" id="UP000187485">
    <property type="component" value="Unassembled WGS sequence"/>
</dbReference>
<dbReference type="FunFam" id="3.30.70.270:FF:000001">
    <property type="entry name" value="Diguanylate cyclase domain protein"/>
    <property type="match status" value="1"/>
</dbReference>
<dbReference type="SUPFAM" id="SSF55073">
    <property type="entry name" value="Nucleotide cyclase"/>
    <property type="match status" value="1"/>
</dbReference>
<accession>A0A1L8CSI5</accession>
<dbReference type="RefSeq" id="WP_075858320.1">
    <property type="nucleotide sequence ID" value="NZ_BDJK01000006.1"/>
</dbReference>
<keyword evidence="1" id="KW-0812">Transmembrane</keyword>
<dbReference type="InterPro" id="IPR029787">
    <property type="entry name" value="Nucleotide_cyclase"/>
</dbReference>
<dbReference type="Gene3D" id="3.30.70.270">
    <property type="match status" value="1"/>
</dbReference>
<feature type="domain" description="GGDEF" evidence="2">
    <location>
        <begin position="138"/>
        <end position="270"/>
    </location>
</feature>
<protein>
    <submittedName>
        <fullName evidence="3">GGDEF domain-containing protein</fullName>
    </submittedName>
</protein>
<comment type="caution">
    <text evidence="3">The sequence shown here is derived from an EMBL/GenBank/DDBJ whole genome shotgun (WGS) entry which is preliminary data.</text>
</comment>
<keyword evidence="1" id="KW-1133">Transmembrane helix</keyword>
<dbReference type="PANTHER" id="PTHR45138">
    <property type="entry name" value="REGULATORY COMPONENTS OF SENSORY TRANSDUCTION SYSTEM"/>
    <property type="match status" value="1"/>
</dbReference>
<dbReference type="Pfam" id="PF09388">
    <property type="entry name" value="SpoOE-like"/>
    <property type="match status" value="1"/>
</dbReference>
<dbReference type="OrthoDB" id="9783388at2"/>
<dbReference type="GO" id="GO:0043937">
    <property type="term" value="P:regulation of sporulation"/>
    <property type="evidence" value="ECO:0007669"/>
    <property type="project" value="InterPro"/>
</dbReference>
<dbReference type="STRING" id="870242.cpu_03910"/>
<dbReference type="PANTHER" id="PTHR45138:SF9">
    <property type="entry name" value="DIGUANYLATE CYCLASE DGCM-RELATED"/>
    <property type="match status" value="1"/>
</dbReference>
<reference evidence="4" key="1">
    <citation type="submission" date="2016-12" db="EMBL/GenBank/DDBJ databases">
        <title>Draft Genome Sequences od Carboxydothermus pertinax and islandicus, Hydrogenogenic Carboxydotrophic Bacteria.</title>
        <authorList>
            <person name="Fukuyama Y."/>
            <person name="Ohmae K."/>
            <person name="Yoneda Y."/>
            <person name="Yoshida T."/>
            <person name="Sako Y."/>
        </authorList>
    </citation>
    <scope>NUCLEOTIDE SEQUENCE [LARGE SCALE GENOMIC DNA]</scope>
    <source>
        <strain evidence="4">Ug1</strain>
    </source>
</reference>
<keyword evidence="4" id="KW-1185">Reference proteome</keyword>
<dbReference type="InterPro" id="IPR050469">
    <property type="entry name" value="Diguanylate_Cyclase"/>
</dbReference>
<evidence type="ECO:0000313" key="4">
    <source>
        <dbReference type="Proteomes" id="UP000187485"/>
    </source>
</evidence>
<dbReference type="InterPro" id="IPR043128">
    <property type="entry name" value="Rev_trsase/Diguanyl_cyclase"/>
</dbReference>
<dbReference type="EMBL" id="BDJK01000006">
    <property type="protein sequence ID" value="GAV21881.1"/>
    <property type="molecule type" value="Genomic_DNA"/>
</dbReference>
<dbReference type="InterPro" id="IPR018540">
    <property type="entry name" value="Spo0E-like"/>
</dbReference>
<dbReference type="AlphaFoldDB" id="A0A1L8CSI5"/>
<name>A0A1L8CSI5_9THEO</name>
<dbReference type="Pfam" id="PF00990">
    <property type="entry name" value="GGDEF"/>
    <property type="match status" value="1"/>
</dbReference>
<gene>
    <name evidence="3" type="ORF">cpu_03910</name>
</gene>
<feature type="transmembrane region" description="Helical" evidence="1">
    <location>
        <begin position="86"/>
        <end position="105"/>
    </location>
</feature>
<dbReference type="PROSITE" id="PS50887">
    <property type="entry name" value="GGDEF"/>
    <property type="match status" value="1"/>
</dbReference>
<keyword evidence="1" id="KW-0472">Membrane</keyword>
<evidence type="ECO:0000259" key="2">
    <source>
        <dbReference type="PROSITE" id="PS50887"/>
    </source>
</evidence>
<evidence type="ECO:0000256" key="1">
    <source>
        <dbReference type="SAM" id="Phobius"/>
    </source>
</evidence>
<dbReference type="CDD" id="cd01949">
    <property type="entry name" value="GGDEF"/>
    <property type="match status" value="1"/>
</dbReference>
<dbReference type="NCBIfam" id="TIGR00254">
    <property type="entry name" value="GGDEF"/>
    <property type="match status" value="1"/>
</dbReference>
<proteinExistence type="predicted"/>
<dbReference type="GO" id="GO:0052621">
    <property type="term" value="F:diguanylate cyclase activity"/>
    <property type="evidence" value="ECO:0007669"/>
    <property type="project" value="TreeGrafter"/>
</dbReference>
<feature type="transmembrane region" description="Helical" evidence="1">
    <location>
        <begin position="61"/>
        <end position="80"/>
    </location>
</feature>
<dbReference type="InterPro" id="IPR000160">
    <property type="entry name" value="GGDEF_dom"/>
</dbReference>
<dbReference type="SMART" id="SM00267">
    <property type="entry name" value="GGDEF"/>
    <property type="match status" value="1"/>
</dbReference>
<evidence type="ECO:0000313" key="3">
    <source>
        <dbReference type="EMBL" id="GAV21881.1"/>
    </source>
</evidence>